<dbReference type="SUPFAM" id="SSF52309">
    <property type="entry name" value="N-(deoxy)ribosyltransferase-like"/>
    <property type="match status" value="1"/>
</dbReference>
<protein>
    <submittedName>
        <fullName evidence="1">Nucleoside deoxyribosyltransferase</fullName>
    </submittedName>
</protein>
<evidence type="ECO:0000313" key="1">
    <source>
        <dbReference type="EMBL" id="WDS52054.1"/>
    </source>
</evidence>
<dbReference type="Proteomes" id="UP001219759">
    <property type="component" value="Segment"/>
</dbReference>
<dbReference type="EMBL" id="OQ190481">
    <property type="protein sequence ID" value="WDS52054.1"/>
    <property type="molecule type" value="Genomic_DNA"/>
</dbReference>
<reference evidence="2" key="1">
    <citation type="submission" date="2023-01" db="EMBL/GenBank/DDBJ databases">
        <authorList>
            <person name="Bendele M."/>
            <person name="Baldwin A.R."/>
            <person name="Chauncey H.A."/>
            <person name="Connelly K.A."/>
            <person name="Daniel I."/>
            <person name="Fitzgerald E.B."/>
            <person name="McKinney B.E."/>
            <person name="Murray D.M."/>
            <person name="Parshall S."/>
            <person name="Stokes L.T."/>
            <person name="Tanaka K.N."/>
            <person name="Vinson E.C."/>
            <person name="Klevikis C."/>
            <person name="Temple L."/>
            <person name="Utz L."/>
            <person name="Rinehart C.A."/>
            <person name="Garlena R.A."/>
            <person name="Russell D.A."/>
            <person name="Jacobs-Sera D."/>
            <person name="Hatfull G.F."/>
        </authorList>
    </citation>
    <scope>NUCLEOTIDE SEQUENCE [LARGE SCALE GENOMIC DNA]</scope>
</reference>
<sequence length="130" mass="13574">MTDAATNAGEGGAKRPSLYVSGPMAGLPHFNYPMFQDATEALRAHGYTVVSPHELDGEAGVDLAQEFTDADRRAALARDVVAVTEADGIAVLPGWHESTGARAEVALANAIPIPVHTVGEWLAATKEPTP</sequence>
<organism evidence="1 2">
    <name type="scientific">Microbacterium phage Caron</name>
    <dbReference type="NCBI Taxonomy" id="3028494"/>
    <lineage>
        <taxon>Viruses</taxon>
        <taxon>Duplodnaviria</taxon>
        <taxon>Heunggongvirae</taxon>
        <taxon>Uroviricota</taxon>
        <taxon>Caudoviricetes</taxon>
        <taxon>Casidaviridae</taxon>
        <taxon>Barnstormervirus</taxon>
        <taxon>Barnstormervirus caron</taxon>
    </lineage>
</organism>
<proteinExistence type="predicted"/>
<evidence type="ECO:0000313" key="2">
    <source>
        <dbReference type="Proteomes" id="UP001219759"/>
    </source>
</evidence>
<dbReference type="Pfam" id="PF14359">
    <property type="entry name" value="DUF4406"/>
    <property type="match status" value="1"/>
</dbReference>
<name>A0AAF0CDU2_9CAUD</name>
<dbReference type="Gene3D" id="3.40.50.10400">
    <property type="entry name" value="Hypothetical protein PA1492"/>
    <property type="match status" value="1"/>
</dbReference>
<keyword evidence="2" id="KW-1185">Reference proteome</keyword>
<gene>
    <name evidence="1" type="primary">28</name>
    <name evidence="1" type="ORF">SEA_CARON_28</name>
</gene>
<accession>A0AAF0CDU2</accession>
<dbReference type="InterPro" id="IPR025518">
    <property type="entry name" value="DUF4406"/>
</dbReference>